<dbReference type="PANTHER" id="PTHR23133:SF2">
    <property type="entry name" value="IMIDAZOLEGLYCEROL-PHOSPHATE DEHYDRATASE"/>
    <property type="match status" value="1"/>
</dbReference>
<comment type="catalytic activity">
    <reaction evidence="6 7">
        <text>D-erythro-1-(imidazol-4-yl)glycerol 3-phosphate = 3-(imidazol-4-yl)-2-oxopropyl phosphate + H2O</text>
        <dbReference type="Rhea" id="RHEA:11040"/>
        <dbReference type="ChEBI" id="CHEBI:15377"/>
        <dbReference type="ChEBI" id="CHEBI:57766"/>
        <dbReference type="ChEBI" id="CHEBI:58278"/>
        <dbReference type="EC" id="4.2.1.19"/>
    </reaction>
</comment>
<dbReference type="HAMAP" id="MF_00076">
    <property type="entry name" value="HisB"/>
    <property type="match status" value="1"/>
</dbReference>
<dbReference type="PROSITE" id="PS00955">
    <property type="entry name" value="IGP_DEHYDRATASE_2"/>
    <property type="match status" value="1"/>
</dbReference>
<protein>
    <recommendedName>
        <fullName evidence="2 6">Imidazoleglycerol-phosphate dehydratase</fullName>
        <shortName evidence="6">IGPD</shortName>
        <ecNumber evidence="6 7">4.2.1.19</ecNumber>
    </recommendedName>
</protein>
<accession>A0A2M7MFK2</accession>
<evidence type="ECO:0000313" key="9">
    <source>
        <dbReference type="Proteomes" id="UP000230064"/>
    </source>
</evidence>
<evidence type="ECO:0000256" key="3">
    <source>
        <dbReference type="ARBA" id="ARBA00022605"/>
    </source>
</evidence>
<dbReference type="Proteomes" id="UP000230064">
    <property type="component" value="Unassembled WGS sequence"/>
</dbReference>
<dbReference type="CDD" id="cd07914">
    <property type="entry name" value="IGPD"/>
    <property type="match status" value="1"/>
</dbReference>
<comment type="caution">
    <text evidence="8">The sequence shown here is derived from an EMBL/GenBank/DDBJ whole genome shotgun (WGS) entry which is preliminary data.</text>
</comment>
<evidence type="ECO:0000256" key="4">
    <source>
        <dbReference type="ARBA" id="ARBA00023102"/>
    </source>
</evidence>
<name>A0A2M7MFK2_9BACT</name>
<keyword evidence="3 6" id="KW-0028">Amino-acid biosynthesis</keyword>
<dbReference type="EMBL" id="PFJR01000006">
    <property type="protein sequence ID" value="PIX88636.1"/>
    <property type="molecule type" value="Genomic_DNA"/>
</dbReference>
<dbReference type="GO" id="GO:0000105">
    <property type="term" value="P:L-histidine biosynthetic process"/>
    <property type="evidence" value="ECO:0007669"/>
    <property type="project" value="UniProtKB-UniRule"/>
</dbReference>
<comment type="subcellular location">
    <subcellularLocation>
        <location evidence="6 7">Cytoplasm</location>
    </subcellularLocation>
</comment>
<gene>
    <name evidence="6" type="primary">hisB</name>
    <name evidence="8" type="ORF">COZ30_00280</name>
</gene>
<evidence type="ECO:0000256" key="5">
    <source>
        <dbReference type="ARBA" id="ARBA00023239"/>
    </source>
</evidence>
<organism evidence="8 9">
    <name type="scientific">Candidatus Nealsonbacteria bacterium CG_4_10_14_3_um_filter_36_16</name>
    <dbReference type="NCBI Taxonomy" id="1974685"/>
    <lineage>
        <taxon>Bacteria</taxon>
        <taxon>Candidatus Nealsoniibacteriota</taxon>
    </lineage>
</organism>
<dbReference type="InterPro" id="IPR020565">
    <property type="entry name" value="ImidazoleglycerP_deHydtase_CS"/>
</dbReference>
<dbReference type="FunFam" id="3.30.230.40:FF:000003">
    <property type="entry name" value="Imidazoleglycerol-phosphate dehydratase HisB"/>
    <property type="match status" value="1"/>
</dbReference>
<dbReference type="PANTHER" id="PTHR23133">
    <property type="entry name" value="IMIDAZOLEGLYCEROL-PHOSPHATE DEHYDRATASE HIS7"/>
    <property type="match status" value="1"/>
</dbReference>
<dbReference type="PROSITE" id="PS00954">
    <property type="entry name" value="IGP_DEHYDRATASE_1"/>
    <property type="match status" value="1"/>
</dbReference>
<dbReference type="AlphaFoldDB" id="A0A2M7MFK2"/>
<dbReference type="UniPathway" id="UPA00031">
    <property type="reaction ID" value="UER00011"/>
</dbReference>
<keyword evidence="5 6" id="KW-0456">Lyase</keyword>
<dbReference type="NCBIfam" id="NF002111">
    <property type="entry name" value="PRK00951.2-1"/>
    <property type="match status" value="1"/>
</dbReference>
<proteinExistence type="inferred from homology"/>
<dbReference type="InterPro" id="IPR038494">
    <property type="entry name" value="IGPD_sf"/>
</dbReference>
<evidence type="ECO:0000256" key="7">
    <source>
        <dbReference type="RuleBase" id="RU000599"/>
    </source>
</evidence>
<evidence type="ECO:0000256" key="1">
    <source>
        <dbReference type="ARBA" id="ARBA00005047"/>
    </source>
</evidence>
<keyword evidence="4 6" id="KW-0368">Histidine biosynthesis</keyword>
<dbReference type="SUPFAM" id="SSF54211">
    <property type="entry name" value="Ribosomal protein S5 domain 2-like"/>
    <property type="match status" value="2"/>
</dbReference>
<dbReference type="Pfam" id="PF00475">
    <property type="entry name" value="IGPD"/>
    <property type="match status" value="1"/>
</dbReference>
<comment type="similarity">
    <text evidence="6 7">Belongs to the imidazoleglycerol-phosphate dehydratase family.</text>
</comment>
<dbReference type="Gene3D" id="3.30.230.40">
    <property type="entry name" value="Imidazole glycerol phosphate dehydratase, domain 1"/>
    <property type="match status" value="2"/>
</dbReference>
<reference evidence="9" key="1">
    <citation type="submission" date="2017-09" db="EMBL/GenBank/DDBJ databases">
        <title>Depth-based differentiation of microbial function through sediment-hosted aquifers and enrichment of novel symbionts in the deep terrestrial subsurface.</title>
        <authorList>
            <person name="Probst A.J."/>
            <person name="Ladd B."/>
            <person name="Jarett J.K."/>
            <person name="Geller-Mcgrath D.E."/>
            <person name="Sieber C.M.K."/>
            <person name="Emerson J.B."/>
            <person name="Anantharaman K."/>
            <person name="Thomas B.C."/>
            <person name="Malmstrom R."/>
            <person name="Stieglmeier M."/>
            <person name="Klingl A."/>
            <person name="Woyke T."/>
            <person name="Ryan C.M."/>
            <person name="Banfield J.F."/>
        </authorList>
    </citation>
    <scope>NUCLEOTIDE SEQUENCE [LARGE SCALE GENOMIC DNA]</scope>
</reference>
<dbReference type="EC" id="4.2.1.19" evidence="6 7"/>
<dbReference type="GO" id="GO:0005737">
    <property type="term" value="C:cytoplasm"/>
    <property type="evidence" value="ECO:0007669"/>
    <property type="project" value="UniProtKB-SubCell"/>
</dbReference>
<dbReference type="NCBIfam" id="NF002114">
    <property type="entry name" value="PRK00951.2-4"/>
    <property type="match status" value="1"/>
</dbReference>
<keyword evidence="6" id="KW-0963">Cytoplasm</keyword>
<evidence type="ECO:0000256" key="2">
    <source>
        <dbReference type="ARBA" id="ARBA00016664"/>
    </source>
</evidence>
<dbReference type="FunFam" id="3.30.230.40:FF:000001">
    <property type="entry name" value="Imidazoleglycerol-phosphate dehydratase HisB"/>
    <property type="match status" value="1"/>
</dbReference>
<comment type="pathway">
    <text evidence="1 6 7">Amino-acid biosynthesis; L-histidine biosynthesis; L-histidine from 5-phospho-alpha-D-ribose 1-diphosphate: step 6/9.</text>
</comment>
<evidence type="ECO:0000313" key="8">
    <source>
        <dbReference type="EMBL" id="PIX88636.1"/>
    </source>
</evidence>
<dbReference type="InterPro" id="IPR020568">
    <property type="entry name" value="Ribosomal_Su5_D2-typ_SF"/>
</dbReference>
<evidence type="ECO:0000256" key="6">
    <source>
        <dbReference type="HAMAP-Rule" id="MF_00076"/>
    </source>
</evidence>
<dbReference type="InterPro" id="IPR000807">
    <property type="entry name" value="ImidazoleglycerolP_deHydtase"/>
</dbReference>
<sequence>MLRKTSFHRKTKETDIKIELNIDGKGKTDILTPIPFLDHLLNNFGKHGLFDLNIRAKGDIEIDQHHTVEDIGICLGEVFKKALGDKKGINRAGYFVFPLDEALSVVAIDISGRAFLNFNCKFKKEKIGDLDSDLIKEFFWGFVRHLEATLHIRALDGENEHHKAESIFKSFGKAMKMACSKETRILKELPSTKGLI</sequence>
<dbReference type="GO" id="GO:0004424">
    <property type="term" value="F:imidazoleglycerol-phosphate dehydratase activity"/>
    <property type="evidence" value="ECO:0007669"/>
    <property type="project" value="UniProtKB-UniRule"/>
</dbReference>